<dbReference type="RefSeq" id="WP_257743519.1">
    <property type="nucleotide sequence ID" value="NZ_CP096115.1"/>
</dbReference>
<name>A0A9E7PN70_9EURY</name>
<evidence type="ECO:0000313" key="2">
    <source>
        <dbReference type="Proteomes" id="UP001060368"/>
    </source>
</evidence>
<proteinExistence type="predicted"/>
<dbReference type="EMBL" id="CP096115">
    <property type="protein sequence ID" value="UUX93380.1"/>
    <property type="molecule type" value="Genomic_DNA"/>
</dbReference>
<dbReference type="Proteomes" id="UP001060368">
    <property type="component" value="Chromosome"/>
</dbReference>
<dbReference type="GeneID" id="74306918"/>
<sequence length="52" mass="6431">MIVMDEYKMSEPTEKFDTEEEFIVREEYLKKIDELRKGKFKPVSDFKKHFKL</sequence>
<dbReference type="AlphaFoldDB" id="A0A9E7PN70"/>
<organism evidence="1 2">
    <name type="scientific">Methanoplanus endosymbiosus</name>
    <dbReference type="NCBI Taxonomy" id="33865"/>
    <lineage>
        <taxon>Archaea</taxon>
        <taxon>Methanobacteriati</taxon>
        <taxon>Methanobacteriota</taxon>
        <taxon>Stenosarchaea group</taxon>
        <taxon>Methanomicrobia</taxon>
        <taxon>Methanomicrobiales</taxon>
        <taxon>Methanomicrobiaceae</taxon>
        <taxon>Methanoplanus</taxon>
    </lineage>
</organism>
<evidence type="ECO:0000313" key="1">
    <source>
        <dbReference type="EMBL" id="UUX93380.1"/>
    </source>
</evidence>
<reference evidence="1" key="1">
    <citation type="submission" date="2022-04" db="EMBL/GenBank/DDBJ databases">
        <title>Complete genome of Methanoplanus endosymbiosus DSM 3599.</title>
        <authorList>
            <person name="Chen S.-C."/>
            <person name="You Y.-T."/>
            <person name="Zhou Y.-Z."/>
            <person name="Lai M.-C."/>
        </authorList>
    </citation>
    <scope>NUCLEOTIDE SEQUENCE</scope>
    <source>
        <strain evidence="1">DSM 3599</strain>
    </source>
</reference>
<gene>
    <name evidence="1" type="ORF">L6E24_04440</name>
</gene>
<dbReference type="KEGG" id="mend:L6E24_04440"/>
<keyword evidence="2" id="KW-1185">Reference proteome</keyword>
<protein>
    <submittedName>
        <fullName evidence="1">Uncharacterized protein</fullName>
    </submittedName>
</protein>
<accession>A0A9E7PN70</accession>